<dbReference type="Proteomes" id="UP000289152">
    <property type="component" value="Unassembled WGS sequence"/>
</dbReference>
<dbReference type="AlphaFoldDB" id="A0A4Q1BIR9"/>
<proteinExistence type="predicted"/>
<protein>
    <submittedName>
        <fullName evidence="1">Uncharacterized protein</fullName>
    </submittedName>
</protein>
<accession>A0A4Q1BIR9</accession>
<organism evidence="1 2">
    <name type="scientific">Tremella mesenterica</name>
    <name type="common">Jelly fungus</name>
    <dbReference type="NCBI Taxonomy" id="5217"/>
    <lineage>
        <taxon>Eukaryota</taxon>
        <taxon>Fungi</taxon>
        <taxon>Dikarya</taxon>
        <taxon>Basidiomycota</taxon>
        <taxon>Agaricomycotina</taxon>
        <taxon>Tremellomycetes</taxon>
        <taxon>Tremellales</taxon>
        <taxon>Tremellaceae</taxon>
        <taxon>Tremella</taxon>
    </lineage>
</organism>
<evidence type="ECO:0000313" key="2">
    <source>
        <dbReference type="Proteomes" id="UP000289152"/>
    </source>
</evidence>
<evidence type="ECO:0000313" key="1">
    <source>
        <dbReference type="EMBL" id="RXK37515.1"/>
    </source>
</evidence>
<gene>
    <name evidence="1" type="ORF">M231_05236</name>
</gene>
<sequence>MEVTKSSKKEDGRKERGKISTLKQDFLKHTTRLTVHTHGTQCEQNSITLPYLQILTLLVDSRPGYSNLFCRRWPTCSLLNNLTPRELIIKIIGESLPSAIWLRPAPIPITVQKVTLLIRTLTFSTFELIDNPAFQDMPLSVKKFDIVILPPKGSKGKWKAQRQYYGDVDWYLFDRLCANLAKLAVKDVPQVGFWNLGCLDSNCVGLKGKVDEKKVQEEVEKRIRDEMKLLGGRGMVRFGSLDEWKEKQGWKEVLSEEEVDDVDDEYDQVDGKVVKSGQDDYTYSYALNSIGYC</sequence>
<dbReference type="EMBL" id="SDIL01000067">
    <property type="protein sequence ID" value="RXK37515.1"/>
    <property type="molecule type" value="Genomic_DNA"/>
</dbReference>
<dbReference type="InParanoid" id="A0A4Q1BIR9"/>
<reference evidence="1 2" key="1">
    <citation type="submission" date="2016-06" db="EMBL/GenBank/DDBJ databases">
        <title>Evolution of pathogenesis and genome organization in the Tremellales.</title>
        <authorList>
            <person name="Cuomo C."/>
            <person name="Litvintseva A."/>
            <person name="Heitman J."/>
            <person name="Chen Y."/>
            <person name="Sun S."/>
            <person name="Springer D."/>
            <person name="Dromer F."/>
            <person name="Young S."/>
            <person name="Zeng Q."/>
            <person name="Chapman S."/>
            <person name="Gujja S."/>
            <person name="Saif S."/>
            <person name="Birren B."/>
        </authorList>
    </citation>
    <scope>NUCLEOTIDE SEQUENCE [LARGE SCALE GENOMIC DNA]</scope>
    <source>
        <strain evidence="1 2">ATCC 28783</strain>
    </source>
</reference>
<comment type="caution">
    <text evidence="1">The sequence shown here is derived from an EMBL/GenBank/DDBJ whole genome shotgun (WGS) entry which is preliminary data.</text>
</comment>
<keyword evidence="2" id="KW-1185">Reference proteome</keyword>
<name>A0A4Q1BIR9_TREME</name>